<comment type="subcellular location">
    <subcellularLocation>
        <location evidence="8">Cell junction</location>
        <location evidence="8">Tight junction</location>
    </subcellularLocation>
    <subcellularLocation>
        <location evidence="8">Cell membrane</location>
        <topology evidence="8">Multi-pass membrane protein</topology>
    </subcellularLocation>
</comment>
<dbReference type="Ensembl" id="ENSELUT00000007760.3">
    <property type="protein sequence ID" value="ENSELUP00000030655.2"/>
    <property type="gene ID" value="ENSELUG00000008004.3"/>
</dbReference>
<dbReference type="InterPro" id="IPR017974">
    <property type="entry name" value="Claudin_CS"/>
</dbReference>
<dbReference type="Proteomes" id="UP000265140">
    <property type="component" value="Chromosome 7"/>
</dbReference>
<reference evidence="9" key="2">
    <citation type="submission" date="2020-02" db="EMBL/GenBank/DDBJ databases">
        <title>Esox lucius (northern pike) genome, fEsoLuc1, primary haplotype.</title>
        <authorList>
            <person name="Myers G."/>
            <person name="Karagic N."/>
            <person name="Meyer A."/>
            <person name="Pippel M."/>
            <person name="Reichard M."/>
            <person name="Winkler S."/>
            <person name="Tracey A."/>
            <person name="Sims Y."/>
            <person name="Howe K."/>
            <person name="Rhie A."/>
            <person name="Formenti G."/>
            <person name="Durbin R."/>
            <person name="Fedrigo O."/>
            <person name="Jarvis E.D."/>
        </authorList>
    </citation>
    <scope>NUCLEOTIDE SEQUENCE [LARGE SCALE GENOMIC DNA]</scope>
</reference>
<evidence type="ECO:0000256" key="6">
    <source>
        <dbReference type="ARBA" id="ARBA00022989"/>
    </source>
</evidence>
<feature type="transmembrane region" description="Helical" evidence="8">
    <location>
        <begin position="164"/>
        <end position="184"/>
    </location>
</feature>
<dbReference type="AlphaFoldDB" id="A0A3P8ZPT8"/>
<dbReference type="GO" id="GO:0005886">
    <property type="term" value="C:plasma membrane"/>
    <property type="evidence" value="ECO:0007669"/>
    <property type="project" value="UniProtKB-SubCell"/>
</dbReference>
<evidence type="ECO:0000256" key="3">
    <source>
        <dbReference type="ARBA" id="ARBA00022475"/>
    </source>
</evidence>
<evidence type="ECO:0000256" key="4">
    <source>
        <dbReference type="ARBA" id="ARBA00022692"/>
    </source>
</evidence>
<dbReference type="InParanoid" id="A0A3P8ZPT8"/>
<evidence type="ECO:0000313" key="9">
    <source>
        <dbReference type="Ensembl" id="ENSELUP00000030655.2"/>
    </source>
</evidence>
<reference evidence="9" key="4">
    <citation type="submission" date="2025-09" db="UniProtKB">
        <authorList>
            <consortium name="Ensembl"/>
        </authorList>
    </citation>
    <scope>IDENTIFICATION</scope>
</reference>
<feature type="transmembrane region" description="Helical" evidence="8">
    <location>
        <begin position="80"/>
        <end position="100"/>
    </location>
</feature>
<protein>
    <recommendedName>
        <fullName evidence="8">Claudin</fullName>
    </recommendedName>
</protein>
<comment type="function">
    <text evidence="8">Claudins function as major constituents of the tight junction complexes that regulate the permeability of epithelia.</text>
</comment>
<keyword evidence="4 8" id="KW-0812">Transmembrane</keyword>
<keyword evidence="6 8" id="KW-1133">Transmembrane helix</keyword>
<dbReference type="InterPro" id="IPR006187">
    <property type="entry name" value="Claudin"/>
</dbReference>
<feature type="transmembrane region" description="Helical" evidence="8">
    <location>
        <begin position="121"/>
        <end position="140"/>
    </location>
</feature>
<keyword evidence="7 8" id="KW-0472">Membrane</keyword>
<reference evidence="9" key="3">
    <citation type="submission" date="2025-08" db="UniProtKB">
        <authorList>
            <consortium name="Ensembl"/>
        </authorList>
    </citation>
    <scope>IDENTIFICATION</scope>
</reference>
<evidence type="ECO:0000256" key="5">
    <source>
        <dbReference type="ARBA" id="ARBA00022949"/>
    </source>
</evidence>
<dbReference type="PRINTS" id="PR01077">
    <property type="entry name" value="CLAUDIN"/>
</dbReference>
<evidence type="ECO:0000256" key="2">
    <source>
        <dbReference type="ARBA" id="ARBA00022427"/>
    </source>
</evidence>
<dbReference type="InterPro" id="IPR004031">
    <property type="entry name" value="PMP22/EMP/MP20/Claudin"/>
</dbReference>
<dbReference type="PANTHER" id="PTHR12002">
    <property type="entry name" value="CLAUDIN"/>
    <property type="match status" value="1"/>
</dbReference>
<evidence type="ECO:0000256" key="7">
    <source>
        <dbReference type="ARBA" id="ARBA00023136"/>
    </source>
</evidence>
<organism evidence="9 10">
    <name type="scientific">Esox lucius</name>
    <name type="common">Northern pike</name>
    <dbReference type="NCBI Taxonomy" id="8010"/>
    <lineage>
        <taxon>Eukaryota</taxon>
        <taxon>Metazoa</taxon>
        <taxon>Chordata</taxon>
        <taxon>Craniata</taxon>
        <taxon>Vertebrata</taxon>
        <taxon>Euteleostomi</taxon>
        <taxon>Actinopterygii</taxon>
        <taxon>Neopterygii</taxon>
        <taxon>Teleostei</taxon>
        <taxon>Protacanthopterygii</taxon>
        <taxon>Esociformes</taxon>
        <taxon>Esocidae</taxon>
        <taxon>Esox</taxon>
    </lineage>
</organism>
<evidence type="ECO:0000256" key="8">
    <source>
        <dbReference type="RuleBase" id="RU060637"/>
    </source>
</evidence>
<dbReference type="GO" id="GO:0005198">
    <property type="term" value="F:structural molecule activity"/>
    <property type="evidence" value="ECO:0007669"/>
    <property type="project" value="InterPro"/>
</dbReference>
<dbReference type="PROSITE" id="PS01346">
    <property type="entry name" value="CLAUDIN"/>
    <property type="match status" value="1"/>
</dbReference>
<dbReference type="Bgee" id="ENSELUG00000008004">
    <property type="expression patterns" value="Expressed in brain"/>
</dbReference>
<proteinExistence type="inferred from homology"/>
<dbReference type="GO" id="GO:0005923">
    <property type="term" value="C:bicellular tight junction"/>
    <property type="evidence" value="ECO:0007669"/>
    <property type="project" value="UniProtKB-SubCell"/>
</dbReference>
<keyword evidence="5 8" id="KW-0965">Cell junction</keyword>
<evidence type="ECO:0000256" key="1">
    <source>
        <dbReference type="ARBA" id="ARBA00008295"/>
    </source>
</evidence>
<evidence type="ECO:0000313" key="10">
    <source>
        <dbReference type="Proteomes" id="UP000265140"/>
    </source>
</evidence>
<sequence length="228" mass="24458">MNSAVEAVASLLGFFSWVLAGVTIMNRSWKVGQDEGNVITALTTYENLWMSCAADSLGVHDCQEFPSLLALSGYMQASRALMISSILMGAFGILATLVGMKCSKVGGENYILKGKMSGMGGVFYLLQGMCTMIAVSWYAVNITQDFFNPLNPVNPKFDIGEGLFFGWGSAALAICAGSCLICACRFKSSEKKLPYPYQSPTRGTVYSAAPGSHPSALTHSQYGRNAYI</sequence>
<reference evidence="10" key="1">
    <citation type="journal article" date="2014" name="PLoS ONE">
        <title>The genome and linkage map of the northern pike (Esox lucius): conserved synteny revealed between the salmonid sister group and the Neoteleostei.</title>
        <authorList>
            <person name="Rondeau E.B."/>
            <person name="Minkley D.R."/>
            <person name="Leong J.S."/>
            <person name="Messmer A.M."/>
            <person name="Jantzen J.R."/>
            <person name="von Schalburg K.R."/>
            <person name="Lemon C."/>
            <person name="Bird N.H."/>
            <person name="Koop B.F."/>
        </authorList>
    </citation>
    <scope>NUCLEOTIDE SEQUENCE</scope>
</reference>
<comment type="caution">
    <text evidence="8">Lacks conserved residue(s) required for the propagation of feature annotation.</text>
</comment>
<keyword evidence="2 8" id="KW-0796">Tight junction</keyword>
<dbReference type="GeneTree" id="ENSGT00940000165100"/>
<name>A0A3P8ZPT8_ESOLU</name>
<dbReference type="Pfam" id="PF00822">
    <property type="entry name" value="PMP22_Claudin"/>
    <property type="match status" value="1"/>
</dbReference>
<comment type="similarity">
    <text evidence="1 8">Belongs to the claudin family.</text>
</comment>
<keyword evidence="10" id="KW-1185">Reference proteome</keyword>
<keyword evidence="3 8" id="KW-1003">Cell membrane</keyword>
<accession>A0A3P8ZPT8</accession>
<dbReference type="Gene3D" id="1.20.140.150">
    <property type="match status" value="1"/>
</dbReference>